<evidence type="ECO:0000259" key="6">
    <source>
        <dbReference type="SMART" id="SM00653"/>
    </source>
</evidence>
<feature type="domain" description="Translation initiation factor IF2/IF5" evidence="6">
    <location>
        <begin position="77"/>
        <end position="155"/>
    </location>
</feature>
<dbReference type="InterPro" id="IPR016189">
    <property type="entry name" value="Transl_init_fac_IF2/IF5_N"/>
</dbReference>
<organism evidence="7 8">
    <name type="scientific">Mya arenaria</name>
    <name type="common">Soft-shell clam</name>
    <dbReference type="NCBI Taxonomy" id="6604"/>
    <lineage>
        <taxon>Eukaryota</taxon>
        <taxon>Metazoa</taxon>
        <taxon>Spiralia</taxon>
        <taxon>Lophotrochozoa</taxon>
        <taxon>Mollusca</taxon>
        <taxon>Bivalvia</taxon>
        <taxon>Autobranchia</taxon>
        <taxon>Heteroconchia</taxon>
        <taxon>Euheterodonta</taxon>
        <taxon>Imparidentia</taxon>
        <taxon>Neoheterodontei</taxon>
        <taxon>Myida</taxon>
        <taxon>Myoidea</taxon>
        <taxon>Myidae</taxon>
        <taxon>Mya</taxon>
    </lineage>
</organism>
<reference evidence="7" key="1">
    <citation type="submission" date="2022-11" db="EMBL/GenBank/DDBJ databases">
        <title>Centuries of genome instability and evolution in soft-shell clam transmissible cancer (bioRxiv).</title>
        <authorList>
            <person name="Hart S.F.M."/>
            <person name="Yonemitsu M.A."/>
            <person name="Giersch R.M."/>
            <person name="Beal B.F."/>
            <person name="Arriagada G."/>
            <person name="Davis B.W."/>
            <person name="Ostrander E.A."/>
            <person name="Goff S.P."/>
            <person name="Metzger M.J."/>
        </authorList>
    </citation>
    <scope>NUCLEOTIDE SEQUENCE</scope>
    <source>
        <strain evidence="7">MELC-2E11</strain>
        <tissue evidence="7">Siphon/mantle</tissue>
    </source>
</reference>
<evidence type="ECO:0000313" key="8">
    <source>
        <dbReference type="Proteomes" id="UP001164746"/>
    </source>
</evidence>
<dbReference type="InterPro" id="IPR002735">
    <property type="entry name" value="Transl_init_fac_IF2/IF5_dom"/>
</dbReference>
<dbReference type="Pfam" id="PF01873">
    <property type="entry name" value="eIF-5_eIF-2B"/>
    <property type="match status" value="1"/>
</dbReference>
<dbReference type="PANTHER" id="PTHR23001:SF3">
    <property type="entry name" value="EUKARYOTIC TRANSLATION INITIATION FACTOR 2 SUBUNIT 2"/>
    <property type="match status" value="1"/>
</dbReference>
<dbReference type="PANTHER" id="PTHR23001">
    <property type="entry name" value="EUKARYOTIC TRANSLATION INITIATION FACTOR"/>
    <property type="match status" value="1"/>
</dbReference>
<sequence>MRGLDFISSKTDATKISCLHYEIVITDLSLEFGGLKKKKKKKVKEFDMAEVKESLPLLLRVFDIIREKNPEMATGEKKKIVMRPPQVLRAGAKRTSFANFAEISRMLHRQSKHVLAFLLAELEEYVTCHTCKSPDTLLQKEERLFFLQCETCGSRCSVASIKSGFQAVTGRRAAMRANAPQK</sequence>
<evidence type="ECO:0000256" key="2">
    <source>
        <dbReference type="ARBA" id="ARBA00022540"/>
    </source>
</evidence>
<evidence type="ECO:0000256" key="1">
    <source>
        <dbReference type="ARBA" id="ARBA00010397"/>
    </source>
</evidence>
<name>A0ABY7EQ76_MYAAR</name>
<dbReference type="InterPro" id="IPR016190">
    <property type="entry name" value="Transl_init_fac_IF2/IF5_Zn-bd"/>
</dbReference>
<dbReference type="InterPro" id="IPR045196">
    <property type="entry name" value="IF2/IF5"/>
</dbReference>
<comment type="similarity">
    <text evidence="1">Belongs to the eIF-2-beta/eIF-5 family.</text>
</comment>
<keyword evidence="3" id="KW-0648">Protein biosynthesis</keyword>
<evidence type="ECO:0000313" key="7">
    <source>
        <dbReference type="EMBL" id="WAR12140.1"/>
    </source>
</evidence>
<keyword evidence="8" id="KW-1185">Reference proteome</keyword>
<dbReference type="SUPFAM" id="SSF75689">
    <property type="entry name" value="Zinc-binding domain of translation initiation factor 2 beta"/>
    <property type="match status" value="1"/>
</dbReference>
<gene>
    <name evidence="7" type="ORF">MAR_026320</name>
</gene>
<dbReference type="SUPFAM" id="SSF100966">
    <property type="entry name" value="Translation initiation factor 2 beta, aIF2beta, N-terminal domain"/>
    <property type="match status" value="1"/>
</dbReference>
<dbReference type="SMART" id="SM00653">
    <property type="entry name" value="eIF2B_5"/>
    <property type="match status" value="1"/>
</dbReference>
<dbReference type="Proteomes" id="UP001164746">
    <property type="component" value="Chromosome 8"/>
</dbReference>
<keyword evidence="2" id="KW-0396">Initiation factor</keyword>
<accession>A0ABY7EQ76</accession>
<evidence type="ECO:0000256" key="4">
    <source>
        <dbReference type="ARBA" id="ARBA00040874"/>
    </source>
</evidence>
<evidence type="ECO:0000256" key="3">
    <source>
        <dbReference type="ARBA" id="ARBA00022917"/>
    </source>
</evidence>
<proteinExistence type="inferred from homology"/>
<protein>
    <recommendedName>
        <fullName evidence="4">Eukaryotic translation initiation factor 2 subunit 2</fullName>
    </recommendedName>
    <alternativeName>
        <fullName evidence="5">Eukaryotic translation initiation factor 2 subunit beta</fullName>
    </alternativeName>
</protein>
<dbReference type="EMBL" id="CP111019">
    <property type="protein sequence ID" value="WAR12140.1"/>
    <property type="molecule type" value="Genomic_DNA"/>
</dbReference>
<evidence type="ECO:0000256" key="5">
    <source>
        <dbReference type="ARBA" id="ARBA00042452"/>
    </source>
</evidence>
<dbReference type="Gene3D" id="3.30.30.170">
    <property type="match status" value="2"/>
</dbReference>